<name>A0AAV0J267_9ROSI</name>
<keyword evidence="4 13" id="KW-0158">Chromosome</keyword>
<dbReference type="PANTHER" id="PTHR12066">
    <property type="entry name" value="TELOMERASE REVERSE TRANSCRIPTASE"/>
    <property type="match status" value="1"/>
</dbReference>
<dbReference type="AlphaFoldDB" id="A0AAV0J267"/>
<evidence type="ECO:0000256" key="12">
    <source>
        <dbReference type="ARBA" id="ARBA00048173"/>
    </source>
</evidence>
<keyword evidence="5 13" id="KW-0808">Transferase</keyword>
<keyword evidence="6 13" id="KW-0548">Nucleotidyltransferase</keyword>
<dbReference type="PANTHER" id="PTHR12066:SF0">
    <property type="entry name" value="TELOMERASE REVERSE TRANSCRIPTASE"/>
    <property type="match status" value="1"/>
</dbReference>
<dbReference type="EMBL" id="CAMGYJ010000004">
    <property type="protein sequence ID" value="CAI0403876.1"/>
    <property type="molecule type" value="Genomic_DNA"/>
</dbReference>
<keyword evidence="11 13" id="KW-0539">Nucleus</keyword>
<dbReference type="EC" id="2.7.7.49" evidence="2 13"/>
<evidence type="ECO:0000256" key="1">
    <source>
        <dbReference type="ARBA" id="ARBA00008001"/>
    </source>
</evidence>
<dbReference type="PROSITE" id="PS50878">
    <property type="entry name" value="RT_POL"/>
    <property type="match status" value="1"/>
</dbReference>
<dbReference type="Gene3D" id="1.10.357.90">
    <property type="match status" value="1"/>
</dbReference>
<dbReference type="GO" id="GO:0070034">
    <property type="term" value="F:telomerase RNA binding"/>
    <property type="evidence" value="ECO:0007669"/>
    <property type="project" value="TreeGrafter"/>
</dbReference>
<evidence type="ECO:0000256" key="3">
    <source>
        <dbReference type="ARBA" id="ARBA00016182"/>
    </source>
</evidence>
<protein>
    <recommendedName>
        <fullName evidence="3 13">Telomerase reverse transcriptase</fullName>
        <ecNumber evidence="2 13">2.7.7.49</ecNumber>
    </recommendedName>
    <alternativeName>
        <fullName evidence="13">Telomerase catalytic subunit</fullName>
    </alternativeName>
</protein>
<keyword evidence="9 13" id="KW-0779">Telomere</keyword>
<dbReference type="InterPro" id="IPR049139">
    <property type="entry name" value="TERT_C"/>
</dbReference>
<organism evidence="15 16">
    <name type="scientific">Linum tenue</name>
    <dbReference type="NCBI Taxonomy" id="586396"/>
    <lineage>
        <taxon>Eukaryota</taxon>
        <taxon>Viridiplantae</taxon>
        <taxon>Streptophyta</taxon>
        <taxon>Embryophyta</taxon>
        <taxon>Tracheophyta</taxon>
        <taxon>Spermatophyta</taxon>
        <taxon>Magnoliopsida</taxon>
        <taxon>eudicotyledons</taxon>
        <taxon>Gunneridae</taxon>
        <taxon>Pentapetalae</taxon>
        <taxon>rosids</taxon>
        <taxon>fabids</taxon>
        <taxon>Malpighiales</taxon>
        <taxon>Linaceae</taxon>
        <taxon>Linum</taxon>
    </lineage>
</organism>
<evidence type="ECO:0000256" key="8">
    <source>
        <dbReference type="ARBA" id="ARBA00022842"/>
    </source>
</evidence>
<dbReference type="GO" id="GO:0007004">
    <property type="term" value="P:telomere maintenance via telomerase"/>
    <property type="evidence" value="ECO:0007669"/>
    <property type="project" value="TreeGrafter"/>
</dbReference>
<evidence type="ECO:0000256" key="9">
    <source>
        <dbReference type="ARBA" id="ARBA00022895"/>
    </source>
</evidence>
<evidence type="ECO:0000256" key="6">
    <source>
        <dbReference type="ARBA" id="ARBA00022695"/>
    </source>
</evidence>
<dbReference type="SMART" id="SM00975">
    <property type="entry name" value="Telomerase_RBD"/>
    <property type="match status" value="1"/>
</dbReference>
<evidence type="ECO:0000256" key="11">
    <source>
        <dbReference type="ARBA" id="ARBA00023242"/>
    </source>
</evidence>
<dbReference type="InterPro" id="IPR003545">
    <property type="entry name" value="Telomerase_RT"/>
</dbReference>
<dbReference type="InterPro" id="IPR000477">
    <property type="entry name" value="RT_dom"/>
</dbReference>
<keyword evidence="7 13" id="KW-0479">Metal-binding</keyword>
<comment type="function">
    <text evidence="13">Telomerase is a ribonucleoprotein enzyme essential for the replication of chromosome termini in most eukaryotes. It elongates telomeres. It is a reverse transcriptase that adds simple sequence repeats to chromosome ends by copying a template sequence within the RNA component of the enzyme.</text>
</comment>
<dbReference type="PRINTS" id="PR01365">
    <property type="entry name" value="TELOMERASERT"/>
</dbReference>
<evidence type="ECO:0000256" key="10">
    <source>
        <dbReference type="ARBA" id="ARBA00022918"/>
    </source>
</evidence>
<dbReference type="CDD" id="cd01648">
    <property type="entry name" value="TERT"/>
    <property type="match status" value="1"/>
</dbReference>
<dbReference type="GO" id="GO:0003720">
    <property type="term" value="F:telomerase activity"/>
    <property type="evidence" value="ECO:0007669"/>
    <property type="project" value="InterPro"/>
</dbReference>
<accession>A0AAV0J267</accession>
<comment type="catalytic activity">
    <reaction evidence="12 13">
        <text>DNA(n) + a 2'-deoxyribonucleoside 5'-triphosphate = DNA(n+1) + diphosphate</text>
        <dbReference type="Rhea" id="RHEA:22508"/>
        <dbReference type="Rhea" id="RHEA-COMP:17339"/>
        <dbReference type="Rhea" id="RHEA-COMP:17340"/>
        <dbReference type="ChEBI" id="CHEBI:33019"/>
        <dbReference type="ChEBI" id="CHEBI:61560"/>
        <dbReference type="ChEBI" id="CHEBI:173112"/>
        <dbReference type="EC" id="2.7.7.49"/>
    </reaction>
</comment>
<dbReference type="Pfam" id="PF21399">
    <property type="entry name" value="TERT_C"/>
    <property type="match status" value="1"/>
</dbReference>
<dbReference type="GO" id="GO:0000333">
    <property type="term" value="C:telomerase catalytic core complex"/>
    <property type="evidence" value="ECO:0007669"/>
    <property type="project" value="TreeGrafter"/>
</dbReference>
<evidence type="ECO:0000256" key="4">
    <source>
        <dbReference type="ARBA" id="ARBA00022454"/>
    </source>
</evidence>
<evidence type="ECO:0000313" key="16">
    <source>
        <dbReference type="Proteomes" id="UP001154282"/>
    </source>
</evidence>
<sequence>MTKKKKKPSPRVPEVLRRLYGTRVKTLATSILSLISHPTASSPPSCSCIGSRPFGCLLCTAGESALPFLLRPNDPSEYRDLLNFSYVVFSDNAPPLRDFRTDNYWSQHKIVQRVIEAVLKEQKRASGNVICVGYDKFKRSSPITELLTAKGWSLLLERVGDDVMIYLLKYASIFLPFPCSKYQQVAGFPTSNFALQFLSKHKVESQSQSKRPLANSFEPTKKRARFTEENVMHHTSNCVERCDQMDAPKAEISGQKHHLYDEPEGSKHNVLGSRKRSCKWQRRRNLRRLAAKEDGEENSCSIKCNREVGFSKTSHTGCTNVSSDHHHKKVISAHAVTKGAEINRQPIFYSYGGASSVLPPKHVLKSLKPNHTSSSSLLQSIFGFSDVAGSAQSLTCSNCNASSSSRPMCLHHSLAKLLKNLIFRTQRCNHLKLLDKHCPVPSSCQNFQDKDLNGKGRDSSSSCNLNSYSKPQAVTDTQFKGMKSYCSKHQVISFIWAVSRNIVPPDLLGTPSSWRVLRRNIAKFIRLRRYEKFYLKQCMHELKTSSFPILCNKHQLLEKWIVWFFSNIIVPLLQANFYITESEHGKQEVFYYRKSSWETLKNQTMACLEDKNYQTLNVAEVSGILNNRSFGFSKLRLVPKKNSMRVVANLKAASRLSASESSSHVQSSSVSRKVHSLSDVDVRHKYFKPVNCVLRDAHAVLRGMRSKEPEKFGSSVFDYNDIYKKLCPFIMSLNRKPSVSSLPNVFTVVSDVSKAFDSVNQDKLVSILNAVLSEDGYLLKHVNQVFCTKKSLWVQEKASLFEPVNVIDSKRCGSSAVSSISSVLVNQGIERHLSRSEVMNVLKELVKRNVLRMGKCFYLQGMGIPQGSIVSSLLCSLYYGHLERRVIFPYLEKASKPIIEHSSRRLQLQDYCGNAETRYALLRFIDDFLLITTSKDQASEFFEKLKKGFGDYNCYMNAEKFCLNFDPGHESPPPSNRIYVAEDGASFVRWSGLLLNASTLEIQADYTRYLNNHLRSRLTIGWGKKPRLHMEKKLQAFMTPKCHPLFFDSNINSAPVVRLNVFQAFLISAMIFHCYVSEMSYICKFPAESHLKTIQGTWRYMHTLIKRRMQSLSSSSGSCPSPVLRLHETEVHWLAMKAYIEVLKRKQSRHRVLLSMLRSKLSAHPISQSKNLPPELKYAVDRSNSSLLWKIKY</sequence>
<comment type="similarity">
    <text evidence="1 13">Belongs to the reverse transcriptase family. Telomerase subfamily.</text>
</comment>
<keyword evidence="16" id="KW-1185">Reference proteome</keyword>
<evidence type="ECO:0000256" key="13">
    <source>
        <dbReference type="RuleBase" id="RU365061"/>
    </source>
</evidence>
<dbReference type="GO" id="GO:0000781">
    <property type="term" value="C:chromosome, telomeric region"/>
    <property type="evidence" value="ECO:0007669"/>
    <property type="project" value="UniProtKB-SubCell"/>
</dbReference>
<feature type="domain" description="Reverse transcriptase" evidence="14">
    <location>
        <begin position="619"/>
        <end position="995"/>
    </location>
</feature>
<evidence type="ECO:0000256" key="2">
    <source>
        <dbReference type="ARBA" id="ARBA00012493"/>
    </source>
</evidence>
<evidence type="ECO:0000313" key="15">
    <source>
        <dbReference type="EMBL" id="CAI0403876.1"/>
    </source>
</evidence>
<evidence type="ECO:0000259" key="14">
    <source>
        <dbReference type="PROSITE" id="PS50878"/>
    </source>
</evidence>
<comment type="caution">
    <text evidence="15">The sequence shown here is derived from an EMBL/GenBank/DDBJ whole genome shotgun (WGS) entry which is preliminary data.</text>
</comment>
<keyword evidence="10 13" id="KW-0695">RNA-directed DNA polymerase</keyword>
<keyword evidence="8 13" id="KW-0460">Magnesium</keyword>
<proteinExistence type="inferred from homology"/>
<dbReference type="Proteomes" id="UP001154282">
    <property type="component" value="Unassembled WGS sequence"/>
</dbReference>
<evidence type="ECO:0000256" key="5">
    <source>
        <dbReference type="ARBA" id="ARBA00022679"/>
    </source>
</evidence>
<dbReference type="GO" id="GO:0042162">
    <property type="term" value="F:telomeric DNA binding"/>
    <property type="evidence" value="ECO:0007669"/>
    <property type="project" value="TreeGrafter"/>
</dbReference>
<dbReference type="InterPro" id="IPR021891">
    <property type="entry name" value="Telomerase_RBD"/>
</dbReference>
<dbReference type="Gene3D" id="3.30.70.2630">
    <property type="match status" value="1"/>
</dbReference>
<reference evidence="15" key="1">
    <citation type="submission" date="2022-08" db="EMBL/GenBank/DDBJ databases">
        <authorList>
            <person name="Gutierrez-Valencia J."/>
        </authorList>
    </citation>
    <scope>NUCLEOTIDE SEQUENCE</scope>
</reference>
<dbReference type="Gene3D" id="1.10.132.70">
    <property type="match status" value="1"/>
</dbReference>
<gene>
    <name evidence="15" type="ORF">LITE_LOCUS12242</name>
</gene>
<comment type="subcellular location">
    <subcellularLocation>
        <location evidence="13">Nucleus</location>
    </subcellularLocation>
    <subcellularLocation>
        <location evidence="13">Chromosome</location>
        <location evidence="13">Telomere</location>
    </subcellularLocation>
</comment>
<dbReference type="Pfam" id="PF12009">
    <property type="entry name" value="Telomerase_RBD"/>
    <property type="match status" value="1"/>
</dbReference>
<dbReference type="GO" id="GO:0046872">
    <property type="term" value="F:metal ion binding"/>
    <property type="evidence" value="ECO:0007669"/>
    <property type="project" value="UniProtKB-KW"/>
</dbReference>
<evidence type="ECO:0000256" key="7">
    <source>
        <dbReference type="ARBA" id="ARBA00022723"/>
    </source>
</evidence>